<evidence type="ECO:0000256" key="2">
    <source>
        <dbReference type="ARBA" id="ARBA00022714"/>
    </source>
</evidence>
<evidence type="ECO:0000256" key="6">
    <source>
        <dbReference type="ARBA" id="ARBA00023014"/>
    </source>
</evidence>
<dbReference type="PANTHER" id="PTHR43756:SF5">
    <property type="entry name" value="CHOLINE MONOOXYGENASE, CHLOROPLASTIC"/>
    <property type="match status" value="1"/>
</dbReference>
<protein>
    <submittedName>
        <fullName evidence="8">Aromatic ring-hydroxylating dioxygenase subunit alpha</fullName>
    </submittedName>
</protein>
<dbReference type="Gene3D" id="2.102.10.10">
    <property type="entry name" value="Rieske [2Fe-2S] iron-sulphur domain"/>
    <property type="match status" value="1"/>
</dbReference>
<dbReference type="PROSITE" id="PS51296">
    <property type="entry name" value="RIESKE"/>
    <property type="match status" value="1"/>
</dbReference>
<keyword evidence="5" id="KW-0408">Iron</keyword>
<evidence type="ECO:0000256" key="3">
    <source>
        <dbReference type="ARBA" id="ARBA00022723"/>
    </source>
</evidence>
<keyword evidence="6" id="KW-0411">Iron-sulfur</keyword>
<dbReference type="Pfam" id="PF00355">
    <property type="entry name" value="Rieske"/>
    <property type="match status" value="1"/>
</dbReference>
<dbReference type="CDD" id="cd03469">
    <property type="entry name" value="Rieske_RO_Alpha_N"/>
    <property type="match status" value="1"/>
</dbReference>
<evidence type="ECO:0000256" key="5">
    <source>
        <dbReference type="ARBA" id="ARBA00023004"/>
    </source>
</evidence>
<proteinExistence type="predicted"/>
<dbReference type="PRINTS" id="PR00090">
    <property type="entry name" value="RNGDIOXGNASE"/>
</dbReference>
<dbReference type="GO" id="GO:0051213">
    <property type="term" value="F:dioxygenase activity"/>
    <property type="evidence" value="ECO:0007669"/>
    <property type="project" value="UniProtKB-KW"/>
</dbReference>
<keyword evidence="4" id="KW-0560">Oxidoreductase</keyword>
<dbReference type="InterPro" id="IPR017941">
    <property type="entry name" value="Rieske_2Fe-2S"/>
</dbReference>
<evidence type="ECO:0000313" key="9">
    <source>
        <dbReference type="Proteomes" id="UP001501842"/>
    </source>
</evidence>
<dbReference type="Proteomes" id="UP001501842">
    <property type="component" value="Unassembled WGS sequence"/>
</dbReference>
<keyword evidence="9" id="KW-1185">Reference proteome</keyword>
<dbReference type="PANTHER" id="PTHR43756">
    <property type="entry name" value="CHOLINE MONOOXYGENASE, CHLOROPLASTIC"/>
    <property type="match status" value="1"/>
</dbReference>
<evidence type="ECO:0000256" key="4">
    <source>
        <dbReference type="ARBA" id="ARBA00023002"/>
    </source>
</evidence>
<dbReference type="Gene3D" id="3.90.380.10">
    <property type="entry name" value="Naphthalene 1,2-dioxygenase Alpha Subunit, Chain A, domain 1"/>
    <property type="match status" value="1"/>
</dbReference>
<dbReference type="EMBL" id="BAAATZ010000007">
    <property type="protein sequence ID" value="GAA2725026.1"/>
    <property type="molecule type" value="Genomic_DNA"/>
</dbReference>
<dbReference type="SUPFAM" id="SSF50022">
    <property type="entry name" value="ISP domain"/>
    <property type="match status" value="1"/>
</dbReference>
<sequence>MRPSERVEEAGLGLADIPSDRYRMRIPTDRYTSREIQENERDLIWMRVWQVVGRVDELPEVGDWKEYRLFDQSYMIVRGKDREIRGFVNACRHRGNPLCAGRGNSKRGFLCQYHLWSYDLDGKLKGILREKALDPVDKDENSLLPVRVECFAGFVFLNPDPDATPLTEFLGDEIPKLLAPYRLDEMVTVLDVREGLDCNWKVVVDAFSEGYHISGIHPELLKVIDIDPSKSRHLFLGDHSVSVAPFEVANVSVFGPEDQVEGIRELPGTFPTVTTVLPRFEELVDVHRDENGKLGFPEGVTARTLLQQATRDTLTGMGLDVGALTDAQMSDNHGWVLFPNFFMTIRAGEATVILATPDPEGDPGKCVWHISSYMWLPPEHREAFRAEPTEVEEPGSFPYFLALQQDYEQMPRQQRGLRNKRLEHMTLVKEEIVIAHYHSVVDRYLAGAEDKV</sequence>
<gene>
    <name evidence="8" type="ORF">GCM10010439_24090</name>
</gene>
<evidence type="ECO:0000256" key="1">
    <source>
        <dbReference type="ARBA" id="ARBA00001962"/>
    </source>
</evidence>
<keyword evidence="2" id="KW-0001">2Fe-2S</keyword>
<feature type="domain" description="Rieske" evidence="7">
    <location>
        <begin position="49"/>
        <end position="157"/>
    </location>
</feature>
<dbReference type="InterPro" id="IPR036922">
    <property type="entry name" value="Rieske_2Fe-2S_sf"/>
</dbReference>
<name>A0ABP6GJR5_9ACTN</name>
<dbReference type="Pfam" id="PF00848">
    <property type="entry name" value="Ring_hydroxyl_A"/>
    <property type="match status" value="1"/>
</dbReference>
<keyword evidence="8" id="KW-0223">Dioxygenase</keyword>
<comment type="cofactor">
    <cofactor evidence="1">
        <name>Fe cation</name>
        <dbReference type="ChEBI" id="CHEBI:24875"/>
    </cofactor>
</comment>
<evidence type="ECO:0000313" key="8">
    <source>
        <dbReference type="EMBL" id="GAA2725026.1"/>
    </source>
</evidence>
<comment type="caution">
    <text evidence="8">The sequence shown here is derived from an EMBL/GenBank/DDBJ whole genome shotgun (WGS) entry which is preliminary data.</text>
</comment>
<organism evidence="8 9">
    <name type="scientific">Actinocorallia aurantiaca</name>
    <dbReference type="NCBI Taxonomy" id="46204"/>
    <lineage>
        <taxon>Bacteria</taxon>
        <taxon>Bacillati</taxon>
        <taxon>Actinomycetota</taxon>
        <taxon>Actinomycetes</taxon>
        <taxon>Streptosporangiales</taxon>
        <taxon>Thermomonosporaceae</taxon>
        <taxon>Actinocorallia</taxon>
    </lineage>
</organism>
<reference evidence="9" key="1">
    <citation type="journal article" date="2019" name="Int. J. Syst. Evol. Microbiol.">
        <title>The Global Catalogue of Microorganisms (GCM) 10K type strain sequencing project: providing services to taxonomists for standard genome sequencing and annotation.</title>
        <authorList>
            <consortium name="The Broad Institute Genomics Platform"/>
            <consortium name="The Broad Institute Genome Sequencing Center for Infectious Disease"/>
            <person name="Wu L."/>
            <person name="Ma J."/>
        </authorList>
    </citation>
    <scope>NUCLEOTIDE SEQUENCE [LARGE SCALE GENOMIC DNA]</scope>
    <source>
        <strain evidence="9">JCM 8201</strain>
    </source>
</reference>
<dbReference type="SUPFAM" id="SSF55961">
    <property type="entry name" value="Bet v1-like"/>
    <property type="match status" value="1"/>
</dbReference>
<accession>A0ABP6GJR5</accession>
<dbReference type="InterPro" id="IPR015879">
    <property type="entry name" value="Ring_hydroxy_dOase_asu_C_dom"/>
</dbReference>
<dbReference type="InterPro" id="IPR001663">
    <property type="entry name" value="Rng_hydr_dOase-A"/>
</dbReference>
<evidence type="ECO:0000259" key="7">
    <source>
        <dbReference type="PROSITE" id="PS51296"/>
    </source>
</evidence>
<keyword evidence="3" id="KW-0479">Metal-binding</keyword>